<dbReference type="Pfam" id="PF00578">
    <property type="entry name" value="AhpC-TSA"/>
    <property type="match status" value="1"/>
</dbReference>
<keyword evidence="1" id="KW-1133">Transmembrane helix</keyword>
<dbReference type="GO" id="GO:0016209">
    <property type="term" value="F:antioxidant activity"/>
    <property type="evidence" value="ECO:0007669"/>
    <property type="project" value="InterPro"/>
</dbReference>
<accession>A0A9X2S825</accession>
<comment type="caution">
    <text evidence="3">The sequence shown here is derived from an EMBL/GenBank/DDBJ whole genome shotgun (WGS) entry which is preliminary data.</text>
</comment>
<dbReference type="CDD" id="cd02966">
    <property type="entry name" value="TlpA_like_family"/>
    <property type="match status" value="1"/>
</dbReference>
<dbReference type="AlphaFoldDB" id="A0A9X2S825"/>
<evidence type="ECO:0000259" key="2">
    <source>
        <dbReference type="PROSITE" id="PS51352"/>
    </source>
</evidence>
<name>A0A9X2S825_9FIRM</name>
<dbReference type="PANTHER" id="PTHR42852">
    <property type="entry name" value="THIOL:DISULFIDE INTERCHANGE PROTEIN DSBE"/>
    <property type="match status" value="1"/>
</dbReference>
<evidence type="ECO:0000256" key="1">
    <source>
        <dbReference type="SAM" id="Phobius"/>
    </source>
</evidence>
<dbReference type="Proteomes" id="UP001142078">
    <property type="component" value="Unassembled WGS sequence"/>
</dbReference>
<dbReference type="EMBL" id="JANJZL010000007">
    <property type="protein sequence ID" value="MCR2044656.1"/>
    <property type="molecule type" value="Genomic_DNA"/>
</dbReference>
<dbReference type="RefSeq" id="WP_042680938.1">
    <property type="nucleotide sequence ID" value="NZ_CABKTM010000025.1"/>
</dbReference>
<gene>
    <name evidence="3" type="ORF">NSA23_11115</name>
</gene>
<dbReference type="InterPro" id="IPR000866">
    <property type="entry name" value="AhpC/TSA"/>
</dbReference>
<organism evidence="3 4">
    <name type="scientific">Anaerosalibacter massiliensis</name>
    <dbReference type="NCBI Taxonomy" id="1347392"/>
    <lineage>
        <taxon>Bacteria</taxon>
        <taxon>Bacillati</taxon>
        <taxon>Bacillota</taxon>
        <taxon>Tissierellia</taxon>
        <taxon>Tissierellales</taxon>
        <taxon>Sporanaerobacteraceae</taxon>
        <taxon>Anaerosalibacter</taxon>
    </lineage>
</organism>
<sequence length="198" mass="22395">MEEKNKKIVGIIATVLVIVLSIFSLYRGNKEKPKKINEIEIGKDEQNSIVGKKIPEFKLNNLKGEEITDKVFNDYELTIVPMWQSTCSPCITELEALNKIHKEYKDSGVNVLGIVIDGEVNEAAAKKVVDTIEIEFNNIVPDEDYIYKLIEFAQSTPTAFFIDNKGNFLMKPKEGTSGMDKDIEEFKAIIEKLTSSRD</sequence>
<dbReference type="InterPro" id="IPR013766">
    <property type="entry name" value="Thioredoxin_domain"/>
</dbReference>
<keyword evidence="4" id="KW-1185">Reference proteome</keyword>
<protein>
    <submittedName>
        <fullName evidence="3">TlpA family protein disulfide reductase</fullName>
    </submittedName>
</protein>
<dbReference type="InterPro" id="IPR050553">
    <property type="entry name" value="Thioredoxin_ResA/DsbE_sf"/>
</dbReference>
<dbReference type="PANTHER" id="PTHR42852:SF13">
    <property type="entry name" value="PROTEIN DIPZ"/>
    <property type="match status" value="1"/>
</dbReference>
<dbReference type="InterPro" id="IPR036249">
    <property type="entry name" value="Thioredoxin-like_sf"/>
</dbReference>
<dbReference type="GO" id="GO:0016491">
    <property type="term" value="F:oxidoreductase activity"/>
    <property type="evidence" value="ECO:0007669"/>
    <property type="project" value="InterPro"/>
</dbReference>
<dbReference type="SUPFAM" id="SSF52833">
    <property type="entry name" value="Thioredoxin-like"/>
    <property type="match status" value="1"/>
</dbReference>
<keyword evidence="1" id="KW-0812">Transmembrane</keyword>
<feature type="transmembrane region" description="Helical" evidence="1">
    <location>
        <begin position="6"/>
        <end position="26"/>
    </location>
</feature>
<dbReference type="PROSITE" id="PS51352">
    <property type="entry name" value="THIOREDOXIN_2"/>
    <property type="match status" value="1"/>
</dbReference>
<dbReference type="Gene3D" id="3.40.30.10">
    <property type="entry name" value="Glutaredoxin"/>
    <property type="match status" value="1"/>
</dbReference>
<reference evidence="3" key="1">
    <citation type="submission" date="2022-07" db="EMBL/GenBank/DDBJ databases">
        <title>Enhanced cultured diversity of the mouse gut microbiota enables custom-made synthetic communities.</title>
        <authorList>
            <person name="Afrizal A."/>
        </authorList>
    </citation>
    <scope>NUCLEOTIDE SEQUENCE</scope>
    <source>
        <strain evidence="3">DSM 29482</strain>
    </source>
</reference>
<feature type="domain" description="Thioredoxin" evidence="2">
    <location>
        <begin position="48"/>
        <end position="195"/>
    </location>
</feature>
<evidence type="ECO:0000313" key="4">
    <source>
        <dbReference type="Proteomes" id="UP001142078"/>
    </source>
</evidence>
<evidence type="ECO:0000313" key="3">
    <source>
        <dbReference type="EMBL" id="MCR2044656.1"/>
    </source>
</evidence>
<proteinExistence type="predicted"/>
<keyword evidence="1" id="KW-0472">Membrane</keyword>